<keyword evidence="7" id="KW-1185">Reference proteome</keyword>
<dbReference type="OrthoDB" id="5555409at2759"/>
<dbReference type="EMBL" id="RSCD01000021">
    <property type="protein sequence ID" value="RSH85196.1"/>
    <property type="molecule type" value="Genomic_DNA"/>
</dbReference>
<dbReference type="Pfam" id="PF01281">
    <property type="entry name" value="Ribosomal_L9_N"/>
    <property type="match status" value="1"/>
</dbReference>
<dbReference type="InterPro" id="IPR036935">
    <property type="entry name" value="Ribosomal_bL9_N_sf"/>
</dbReference>
<comment type="caution">
    <text evidence="6">The sequence shown here is derived from an EMBL/GenBank/DDBJ whole genome shotgun (WGS) entry which is preliminary data.</text>
</comment>
<name>A0A427Y218_9TREE</name>
<evidence type="ECO:0000256" key="2">
    <source>
        <dbReference type="ARBA" id="ARBA00022980"/>
    </source>
</evidence>
<proteinExistence type="inferred from homology"/>
<dbReference type="SUPFAM" id="SSF55658">
    <property type="entry name" value="L9 N-domain-like"/>
    <property type="match status" value="1"/>
</dbReference>
<evidence type="ECO:0000256" key="4">
    <source>
        <dbReference type="SAM" id="MobiDB-lite"/>
    </source>
</evidence>
<comment type="similarity">
    <text evidence="1">Belongs to the bacterial ribosomal protein bL9 family.</text>
</comment>
<reference evidence="6 7" key="1">
    <citation type="submission" date="2018-11" db="EMBL/GenBank/DDBJ databases">
        <title>Genome sequence of Saitozyma podzolica DSM 27192.</title>
        <authorList>
            <person name="Aliyu H."/>
            <person name="Gorte O."/>
            <person name="Ochsenreither K."/>
        </authorList>
    </citation>
    <scope>NUCLEOTIDE SEQUENCE [LARGE SCALE GENOMIC DNA]</scope>
    <source>
        <strain evidence="6 7">DSM 27192</strain>
    </source>
</reference>
<sequence>MIGSTSLSVLRPLLIPRSLAASSSFSTSARSLVKREVIVELLEDVDGLGLIQDRVAVAPGRARNQLLPNRQARYVPWKRNSQREPRKAEPRAPSLFSAFPSSTSSPAAPLDLSLLLSLPPTLSFPLRTTSPSSSALHGSLTLGDVQSRLTEFGLVPGSVEVSWRDHDDSERMKELGVWGVVVRPAGAVGGEVAGEAGEAGIAREVGIDVEVTRLEQV</sequence>
<dbReference type="AlphaFoldDB" id="A0A427Y218"/>
<dbReference type="InterPro" id="IPR020070">
    <property type="entry name" value="Ribosomal_bL9_N"/>
</dbReference>
<feature type="region of interest" description="Disordered" evidence="4">
    <location>
        <begin position="73"/>
        <end position="102"/>
    </location>
</feature>
<keyword evidence="2" id="KW-0689">Ribosomal protein</keyword>
<gene>
    <name evidence="6" type="ORF">EHS25_005003</name>
</gene>
<accession>A0A427Y218</accession>
<evidence type="ECO:0000259" key="5">
    <source>
        <dbReference type="Pfam" id="PF01281"/>
    </source>
</evidence>
<evidence type="ECO:0000313" key="6">
    <source>
        <dbReference type="EMBL" id="RSH85196.1"/>
    </source>
</evidence>
<evidence type="ECO:0000256" key="3">
    <source>
        <dbReference type="ARBA" id="ARBA00023274"/>
    </source>
</evidence>
<evidence type="ECO:0000313" key="7">
    <source>
        <dbReference type="Proteomes" id="UP000279259"/>
    </source>
</evidence>
<evidence type="ECO:0000256" key="1">
    <source>
        <dbReference type="ARBA" id="ARBA00010605"/>
    </source>
</evidence>
<feature type="compositionally biased region" description="Basic and acidic residues" evidence="4">
    <location>
        <begin position="81"/>
        <end position="90"/>
    </location>
</feature>
<dbReference type="InterPro" id="IPR009027">
    <property type="entry name" value="Ribosomal_bL9/RNase_H1_N"/>
</dbReference>
<dbReference type="Gene3D" id="3.40.5.10">
    <property type="entry name" value="Ribosomal protein L9, N-terminal domain"/>
    <property type="match status" value="1"/>
</dbReference>
<dbReference type="Proteomes" id="UP000279259">
    <property type="component" value="Unassembled WGS sequence"/>
</dbReference>
<protein>
    <recommendedName>
        <fullName evidence="5">Ribosomal protein L9 domain-containing protein</fullName>
    </recommendedName>
</protein>
<dbReference type="GO" id="GO:0005840">
    <property type="term" value="C:ribosome"/>
    <property type="evidence" value="ECO:0007669"/>
    <property type="project" value="UniProtKB-KW"/>
</dbReference>
<organism evidence="6 7">
    <name type="scientific">Saitozyma podzolica</name>
    <dbReference type="NCBI Taxonomy" id="1890683"/>
    <lineage>
        <taxon>Eukaryota</taxon>
        <taxon>Fungi</taxon>
        <taxon>Dikarya</taxon>
        <taxon>Basidiomycota</taxon>
        <taxon>Agaricomycotina</taxon>
        <taxon>Tremellomycetes</taxon>
        <taxon>Tremellales</taxon>
        <taxon>Trimorphomycetaceae</taxon>
        <taxon>Saitozyma</taxon>
    </lineage>
</organism>
<feature type="compositionally biased region" description="Low complexity" evidence="4">
    <location>
        <begin position="91"/>
        <end position="102"/>
    </location>
</feature>
<keyword evidence="3" id="KW-0687">Ribonucleoprotein</keyword>
<dbReference type="STRING" id="1890683.A0A427Y218"/>
<dbReference type="GO" id="GO:1990904">
    <property type="term" value="C:ribonucleoprotein complex"/>
    <property type="evidence" value="ECO:0007669"/>
    <property type="project" value="UniProtKB-KW"/>
</dbReference>
<feature type="domain" description="Ribosomal protein L9" evidence="5">
    <location>
        <begin position="39"/>
        <end position="76"/>
    </location>
</feature>